<keyword evidence="3" id="KW-1185">Reference proteome</keyword>
<gene>
    <name evidence="2" type="ordered locus">sce4568</name>
</gene>
<evidence type="ECO:0000313" key="2">
    <source>
        <dbReference type="EMBL" id="CAN94731.1"/>
    </source>
</evidence>
<sequence>MKMARVPSPQERLMTTPESGFARRDTLGPETAVWSPYGSIAPLVIRMSVDIDNSQNSAGTGRITVREQSYRLTWRRCSR</sequence>
<dbReference type="KEGG" id="scl:sce4568"/>
<dbReference type="BioCyc" id="SCEL448385:SCE_RS23460-MONOMER"/>
<proteinExistence type="predicted"/>
<dbReference type="Proteomes" id="UP000002139">
    <property type="component" value="Chromosome"/>
</dbReference>
<name>A9F990_SORC5</name>
<feature type="region of interest" description="Disordered" evidence="1">
    <location>
        <begin position="1"/>
        <end position="26"/>
    </location>
</feature>
<protein>
    <submittedName>
        <fullName evidence="2">Uncharacterized protein</fullName>
    </submittedName>
</protein>
<reference evidence="2 3" key="1">
    <citation type="journal article" date="2007" name="Nat. Biotechnol.">
        <title>Complete genome sequence of the myxobacterium Sorangium cellulosum.</title>
        <authorList>
            <person name="Schneiker S."/>
            <person name="Perlova O."/>
            <person name="Kaiser O."/>
            <person name="Gerth K."/>
            <person name="Alici A."/>
            <person name="Altmeyer M.O."/>
            <person name="Bartels D."/>
            <person name="Bekel T."/>
            <person name="Beyer S."/>
            <person name="Bode E."/>
            <person name="Bode H.B."/>
            <person name="Bolten C.J."/>
            <person name="Choudhuri J.V."/>
            <person name="Doss S."/>
            <person name="Elnakady Y.A."/>
            <person name="Frank B."/>
            <person name="Gaigalat L."/>
            <person name="Goesmann A."/>
            <person name="Groeger C."/>
            <person name="Gross F."/>
            <person name="Jelsbak L."/>
            <person name="Jelsbak L."/>
            <person name="Kalinowski J."/>
            <person name="Kegler C."/>
            <person name="Knauber T."/>
            <person name="Konietzny S."/>
            <person name="Kopp M."/>
            <person name="Krause L."/>
            <person name="Krug D."/>
            <person name="Linke B."/>
            <person name="Mahmud T."/>
            <person name="Martinez-Arias R."/>
            <person name="McHardy A.C."/>
            <person name="Merai M."/>
            <person name="Meyer F."/>
            <person name="Mormann S."/>
            <person name="Munoz-Dorado J."/>
            <person name="Perez J."/>
            <person name="Pradella S."/>
            <person name="Rachid S."/>
            <person name="Raddatz G."/>
            <person name="Rosenau F."/>
            <person name="Rueckert C."/>
            <person name="Sasse F."/>
            <person name="Scharfe M."/>
            <person name="Schuster S.C."/>
            <person name="Suen G."/>
            <person name="Treuner-Lange A."/>
            <person name="Velicer G.J."/>
            <person name="Vorholter F.-J."/>
            <person name="Weissman K.J."/>
            <person name="Welch R.D."/>
            <person name="Wenzel S.C."/>
            <person name="Whitworth D.E."/>
            <person name="Wilhelm S."/>
            <person name="Wittmann C."/>
            <person name="Bloecker H."/>
            <person name="Puehler A."/>
            <person name="Mueller R."/>
        </authorList>
    </citation>
    <scope>NUCLEOTIDE SEQUENCE [LARGE SCALE GENOMIC DNA]</scope>
    <source>
        <strain evidence="3">So ce56</strain>
    </source>
</reference>
<dbReference type="HOGENOM" id="CLU_2604209_0_0_7"/>
<accession>A9F990</accession>
<dbReference type="AlphaFoldDB" id="A9F990"/>
<evidence type="ECO:0000313" key="3">
    <source>
        <dbReference type="Proteomes" id="UP000002139"/>
    </source>
</evidence>
<organism evidence="2 3">
    <name type="scientific">Sorangium cellulosum (strain So ce56)</name>
    <name type="common">Polyangium cellulosum (strain So ce56)</name>
    <dbReference type="NCBI Taxonomy" id="448385"/>
    <lineage>
        <taxon>Bacteria</taxon>
        <taxon>Pseudomonadati</taxon>
        <taxon>Myxococcota</taxon>
        <taxon>Polyangia</taxon>
        <taxon>Polyangiales</taxon>
        <taxon>Polyangiaceae</taxon>
        <taxon>Sorangium</taxon>
    </lineage>
</organism>
<evidence type="ECO:0000256" key="1">
    <source>
        <dbReference type="SAM" id="MobiDB-lite"/>
    </source>
</evidence>
<dbReference type="EMBL" id="AM746676">
    <property type="protein sequence ID" value="CAN94731.1"/>
    <property type="molecule type" value="Genomic_DNA"/>
</dbReference>